<evidence type="ECO:0000313" key="3">
    <source>
        <dbReference type="EMBL" id="MSC33700.1"/>
    </source>
</evidence>
<dbReference type="PANTHER" id="PTHR38454:SF1">
    <property type="entry name" value="INTEGRAL MEMBRANE PROTEIN"/>
    <property type="match status" value="1"/>
</dbReference>
<dbReference type="EMBL" id="WKPI01000020">
    <property type="protein sequence ID" value="MSC33700.1"/>
    <property type="molecule type" value="Genomic_DNA"/>
</dbReference>
<reference evidence="4 5" key="1">
    <citation type="journal article" date="2019" name="Nat. Med.">
        <title>A library of human gut bacterial isolates paired with longitudinal multiomics data enables mechanistic microbiome research.</title>
        <authorList>
            <person name="Poyet M."/>
            <person name="Groussin M."/>
            <person name="Gibbons S.M."/>
            <person name="Avila-Pacheco J."/>
            <person name="Jiang X."/>
            <person name="Kearney S.M."/>
            <person name="Perrotta A.R."/>
            <person name="Berdy B."/>
            <person name="Zhao S."/>
            <person name="Lieberman T.D."/>
            <person name="Swanson P.K."/>
            <person name="Smith M."/>
            <person name="Roesemann S."/>
            <person name="Alexander J.E."/>
            <person name="Rich S.A."/>
            <person name="Livny J."/>
            <person name="Vlamakis H."/>
            <person name="Clish C."/>
            <person name="Bullock K."/>
            <person name="Deik A."/>
            <person name="Scott J."/>
            <person name="Pierce K.A."/>
            <person name="Xavier R.J."/>
            <person name="Alm E.J."/>
        </authorList>
    </citation>
    <scope>NUCLEOTIDE SEQUENCE [LARGE SCALE GENOMIC DNA]</scope>
    <source>
        <strain evidence="2 4">BIOML-A4</strain>
        <strain evidence="3 5">BIOML-A5</strain>
    </source>
</reference>
<feature type="transmembrane region" description="Helical" evidence="1">
    <location>
        <begin position="16"/>
        <end position="35"/>
    </location>
</feature>
<feature type="transmembrane region" description="Helical" evidence="1">
    <location>
        <begin position="80"/>
        <end position="100"/>
    </location>
</feature>
<feature type="transmembrane region" description="Helical" evidence="1">
    <location>
        <begin position="455"/>
        <end position="479"/>
    </location>
</feature>
<gene>
    <name evidence="3" type="ORF">GKD88_11260</name>
    <name evidence="2" type="ORF">GKE08_11460</name>
</gene>
<keyword evidence="1" id="KW-0812">Transmembrane</keyword>
<dbReference type="AlphaFoldDB" id="A0A6N7S8K2"/>
<keyword evidence="1" id="KW-1133">Transmembrane helix</keyword>
<dbReference type="EMBL" id="WKPJ01000018">
    <property type="protein sequence ID" value="MSA89945.1"/>
    <property type="molecule type" value="Genomic_DNA"/>
</dbReference>
<evidence type="ECO:0000256" key="1">
    <source>
        <dbReference type="SAM" id="Phobius"/>
    </source>
</evidence>
<feature type="transmembrane region" description="Helical" evidence="1">
    <location>
        <begin position="189"/>
        <end position="215"/>
    </location>
</feature>
<dbReference type="OrthoDB" id="9815466at2"/>
<evidence type="ECO:0000313" key="2">
    <source>
        <dbReference type="EMBL" id="MSA89945.1"/>
    </source>
</evidence>
<dbReference type="PANTHER" id="PTHR38454">
    <property type="entry name" value="INTEGRAL MEMBRANE PROTEIN-RELATED"/>
    <property type="match status" value="1"/>
</dbReference>
<keyword evidence="5" id="KW-1185">Reference proteome</keyword>
<evidence type="ECO:0000313" key="5">
    <source>
        <dbReference type="Proteomes" id="UP000480929"/>
    </source>
</evidence>
<proteinExistence type="predicted"/>
<sequence>MIEMMEEAMQTKFKKLLIPVMVIIIVFLIFLNVFFNNRGIYILPGDSVEQMYQFYLGGWERFHSGTLSQFEWSLGVGGNVMAYVYYFLTSPFFYVTLLFPRELIKYLFLNLNMLKIILLFLTTYYWTGKITRNIRSRLIACFSITFSGWMFFYFAYNMFLDAFLFYPLILGFVELYLKKSKIVPLVLGIGVLGIINYYFLYMFVPFLCLYALIRYIAINRNYLLWKNVIIEALKFIGYVLLGIGISAVILVPCAYLIINSSRFTGSDIQIFDTIGVHELIYFISTIFTPVFDRFNASYYIPEYTHDFIGWGGGCSLFALIITPLLLPLLFCVKDKLKRNSYFAGYLLLGFTLIFQYLWYLLQRSIDTRWTYMFLFLGALSMIEINDELEAGLIEKRKLLYSGLFSILCIMGFVINMYLHHYWPRKQLIEVGFVSLLEITYLMLYLFYFQLKNRKSWLLILVLALEALASGRIFVAYNYAIDHTYFEQPEQTTDAINYIKSIDKGYYRVLYGSESYQIPGAPGAFVITTPNEPFSKNYPGFSFYNTVYNVETDDFYDRSRSNWFVSEAMGRNKVYNLMSAKYWITYDFETQIPDRYEYLYHDEAGFTIYKNPYFIELGKTYENTINKDYFKTLPVFIQDQIMQDYLVTEQSNNIEYVLNDNFSHIGQLPDEDHRELKLDEPLSNGNLYLVNYGVSEITLSLYNGNELIKSQAYSQYNYVDIYIEESQKIDRIVVEGVNNSGVAAFMDVYFEPDEGSYDQWYQQTQKEKFENVTFKRDFISADISLSDERYLFTSIPYDKGWKVFVNGEEISYEKVNLGFIGFELTRGDYHIEFKYEIPYLKVGFGISLGSLVILILISVKKNMFRKS</sequence>
<feature type="transmembrane region" description="Helical" evidence="1">
    <location>
        <begin position="838"/>
        <end position="858"/>
    </location>
</feature>
<feature type="transmembrane region" description="Helical" evidence="1">
    <location>
        <begin position="342"/>
        <end position="361"/>
    </location>
</feature>
<keyword evidence="1" id="KW-0472">Membrane</keyword>
<feature type="transmembrane region" description="Helical" evidence="1">
    <location>
        <begin position="235"/>
        <end position="258"/>
    </location>
</feature>
<feature type="transmembrane region" description="Helical" evidence="1">
    <location>
        <begin position="398"/>
        <end position="418"/>
    </location>
</feature>
<feature type="transmembrane region" description="Helical" evidence="1">
    <location>
        <begin position="106"/>
        <end position="126"/>
    </location>
</feature>
<dbReference type="Proteomes" id="UP000433575">
    <property type="component" value="Unassembled WGS sequence"/>
</dbReference>
<organism evidence="2 4">
    <name type="scientific">Holdemania massiliensis</name>
    <dbReference type="NCBI Taxonomy" id="1468449"/>
    <lineage>
        <taxon>Bacteria</taxon>
        <taxon>Bacillati</taxon>
        <taxon>Bacillota</taxon>
        <taxon>Erysipelotrichia</taxon>
        <taxon>Erysipelotrichales</taxon>
        <taxon>Erysipelotrichaceae</taxon>
        <taxon>Holdemania</taxon>
    </lineage>
</organism>
<name>A0A6N7S8K2_9FIRM</name>
<evidence type="ECO:0000313" key="4">
    <source>
        <dbReference type="Proteomes" id="UP000433575"/>
    </source>
</evidence>
<dbReference type="Proteomes" id="UP000480929">
    <property type="component" value="Unassembled WGS sequence"/>
</dbReference>
<protein>
    <submittedName>
        <fullName evidence="2">YfhO family protein</fullName>
    </submittedName>
</protein>
<comment type="caution">
    <text evidence="2">The sequence shown here is derived from an EMBL/GenBank/DDBJ whole genome shotgun (WGS) entry which is preliminary data.</text>
</comment>
<feature type="transmembrane region" description="Helical" evidence="1">
    <location>
        <begin position="430"/>
        <end position="448"/>
    </location>
</feature>
<dbReference type="Pfam" id="PF09586">
    <property type="entry name" value="YfhO"/>
    <property type="match status" value="1"/>
</dbReference>
<accession>A0A6N7S8K2</accession>
<feature type="transmembrane region" description="Helical" evidence="1">
    <location>
        <begin position="367"/>
        <end position="386"/>
    </location>
</feature>
<feature type="transmembrane region" description="Helical" evidence="1">
    <location>
        <begin position="270"/>
        <end position="287"/>
    </location>
</feature>
<dbReference type="InterPro" id="IPR018580">
    <property type="entry name" value="Uncharacterised_YfhO"/>
</dbReference>
<feature type="transmembrane region" description="Helical" evidence="1">
    <location>
        <begin position="307"/>
        <end position="330"/>
    </location>
</feature>